<keyword evidence="5" id="KW-0804">Transcription</keyword>
<accession>A0AAV4LVV8</accession>
<dbReference type="GeneID" id="94195784"/>
<gene>
    <name evidence="8" type="ORF">BcabD6B2_37380</name>
</gene>
<evidence type="ECO:0000256" key="4">
    <source>
        <dbReference type="ARBA" id="ARBA00023015"/>
    </source>
</evidence>
<evidence type="ECO:0000256" key="6">
    <source>
        <dbReference type="ARBA" id="ARBA00023242"/>
    </source>
</evidence>
<evidence type="ECO:0000256" key="3">
    <source>
        <dbReference type="ARBA" id="ARBA00022491"/>
    </source>
</evidence>
<dbReference type="EMBL" id="BPLF01000003">
    <property type="protein sequence ID" value="GIX64303.1"/>
    <property type="molecule type" value="Genomic_DNA"/>
</dbReference>
<evidence type="ECO:0000313" key="8">
    <source>
        <dbReference type="EMBL" id="GIX64303.1"/>
    </source>
</evidence>
<dbReference type="RefSeq" id="XP_067716372.1">
    <property type="nucleotide sequence ID" value="XM_067860271.1"/>
</dbReference>
<protein>
    <submittedName>
        <fullName evidence="8">Uncharacterized protein</fullName>
    </submittedName>
</protein>
<evidence type="ECO:0000256" key="7">
    <source>
        <dbReference type="SAM" id="MobiDB-lite"/>
    </source>
</evidence>
<dbReference type="GO" id="GO:0034244">
    <property type="term" value="P:negative regulation of transcription elongation by RNA polymerase II"/>
    <property type="evidence" value="ECO:0007669"/>
    <property type="project" value="TreeGrafter"/>
</dbReference>
<proteinExistence type="inferred from homology"/>
<comment type="caution">
    <text evidence="8">The sequence shown here is derived from an EMBL/GenBank/DDBJ whole genome shotgun (WGS) entry which is preliminary data.</text>
</comment>
<dbReference type="GO" id="GO:0032021">
    <property type="term" value="C:NELF complex"/>
    <property type="evidence" value="ECO:0007669"/>
    <property type="project" value="TreeGrafter"/>
</dbReference>
<name>A0AAV4LVV8_BABCB</name>
<keyword evidence="6" id="KW-0539">Nucleus</keyword>
<evidence type="ECO:0000313" key="9">
    <source>
        <dbReference type="Proteomes" id="UP001497744"/>
    </source>
</evidence>
<sequence>MRLPFCKARFICFPLPTPCNAFSESQRFVQSEDAIMDISVFAHIRKVISYLYREEVSKAADDDSAASARERHSEYLAELNTNVLNTLVNGYVGYAWLCEVCARWIEELNVHNSQYLTMRGLGEKREGGGVTGTVNIVREALMGFLTQNYDSEKMRVYMEDKADHDKWNPPELYWNLMKSSLVVSHMIKIYHERPKDEFLSSWYQDYINNASANMKLEQADLDREGLSRITSNFSVFTLRISEEIRRFLLKDDILDSIEVDNTSPLSPLFWHAENAYIYSQALLHFIYQWRIDLRGCRRLSQLIARTTMYPAEGLFPDATKVDGKMCEWSASQIHLLMTNFARFPNLHSAFKRLCVNQRPSGFKLNEMDVCDFYEELNKTLNAFDNYGILLFDRSRDCNVRVRAQVNPDSDEIDESVSQYGDMNRSDEYMRLRNAPEMPPLEAIRESNLLNQLVDDFANEDLSLPDSNTWIRYANLLVLLSVSSPYEMLYFHYDELVCDHLKRLPQREVWKRFYLPEYDDDSSLDEIEQLRDFGTELPDDEIGSSMLYSLRPQSSSEGPDESDDYSDSGVVPDTPPNALPDDAASRVHKAWNTQSDAASSEASSAPGASSVLSSSAFESELCHNVEVRSASGAGSGYGSGYVGGKVHLPSSYSPSGVVDEGVAKRPLEGLSDMAGFARVKRACASADRDASPDRSDDEFLEIKSTLASAIYKNTNEDSRLGAPKNISAERLAEMKEMYASFKIQSDKVKAVARKELYHLYKLIHTPSMNPRERDLEMRGAISTVIASSIVMSYIRHTVVKKRSISALCNVKLLLLKEIADKHTVKRAHIAVFLRDVCVACAEGHLSASSSAVKLNRLECIADLLVYLARFERQCVPIVAIFHSIVDRSISRHFISTLLRFCGAPYGEPFVLQVLKLLETYLSLGWFMRVPRHGFAGSTGSSALAGTNDTNVVNYYVRPFLDECAQSWSDNTAVMEVAGRCEALLQTESVM</sequence>
<feature type="compositionally biased region" description="Low complexity" evidence="7">
    <location>
        <begin position="594"/>
        <end position="608"/>
    </location>
</feature>
<evidence type="ECO:0000256" key="1">
    <source>
        <dbReference type="ARBA" id="ARBA00004123"/>
    </source>
</evidence>
<keyword evidence="9" id="KW-1185">Reference proteome</keyword>
<dbReference type="InterPro" id="IPR006942">
    <property type="entry name" value="TH1"/>
</dbReference>
<comment type="similarity">
    <text evidence="2">Belongs to the NELF-D family.</text>
</comment>
<comment type="subcellular location">
    <subcellularLocation>
        <location evidence="1">Nucleus</location>
    </subcellularLocation>
</comment>
<keyword evidence="3" id="KW-0678">Repressor</keyword>
<evidence type="ECO:0000256" key="5">
    <source>
        <dbReference type="ARBA" id="ARBA00023163"/>
    </source>
</evidence>
<dbReference type="Proteomes" id="UP001497744">
    <property type="component" value="Unassembled WGS sequence"/>
</dbReference>
<keyword evidence="4" id="KW-0805">Transcription regulation</keyword>
<dbReference type="AlphaFoldDB" id="A0AAV4LVV8"/>
<feature type="region of interest" description="Disordered" evidence="7">
    <location>
        <begin position="549"/>
        <end position="608"/>
    </location>
</feature>
<dbReference type="PANTHER" id="PTHR12144">
    <property type="entry name" value="NEGATIVE ELONGATION FACTOR D"/>
    <property type="match status" value="1"/>
</dbReference>
<reference evidence="8 9" key="1">
    <citation type="submission" date="2021-06" db="EMBL/GenBank/DDBJ databases">
        <title>Genome sequence of Babesia caballi.</title>
        <authorList>
            <person name="Yamagishi J."/>
            <person name="Kidaka T."/>
            <person name="Ochi A."/>
        </authorList>
    </citation>
    <scope>NUCLEOTIDE SEQUENCE [LARGE SCALE GENOMIC DNA]</scope>
    <source>
        <strain evidence="8">USDA-D6B2</strain>
    </source>
</reference>
<dbReference type="GO" id="GO:0003723">
    <property type="term" value="F:RNA binding"/>
    <property type="evidence" value="ECO:0007669"/>
    <property type="project" value="TreeGrafter"/>
</dbReference>
<organism evidence="8 9">
    <name type="scientific">Babesia caballi</name>
    <dbReference type="NCBI Taxonomy" id="5871"/>
    <lineage>
        <taxon>Eukaryota</taxon>
        <taxon>Sar</taxon>
        <taxon>Alveolata</taxon>
        <taxon>Apicomplexa</taxon>
        <taxon>Aconoidasida</taxon>
        <taxon>Piroplasmida</taxon>
        <taxon>Babesiidae</taxon>
        <taxon>Babesia</taxon>
    </lineage>
</organism>
<dbReference type="PANTHER" id="PTHR12144:SF0">
    <property type="entry name" value="NEGATIVE ELONGATION FACTOR C_D"/>
    <property type="match status" value="1"/>
</dbReference>
<evidence type="ECO:0000256" key="2">
    <source>
        <dbReference type="ARBA" id="ARBA00005726"/>
    </source>
</evidence>